<feature type="site" description="Transition state stabilizer" evidence="11">
    <location>
        <position position="112"/>
    </location>
</feature>
<dbReference type="AlphaFoldDB" id="A0A919BNS9"/>
<dbReference type="InterPro" id="IPR038107">
    <property type="entry name" value="Glycos_transf_N_sf"/>
</dbReference>
<comment type="pathway">
    <text evidence="2 12">Bacterial outer membrane biogenesis; LPS core biosynthesis.</text>
</comment>
<feature type="active site" description="Proton acceptor" evidence="10">
    <location>
        <position position="42"/>
    </location>
</feature>
<comment type="subcellular location">
    <subcellularLocation>
        <location evidence="1">Cell inner membrane</location>
        <topology evidence="1">Single-pass membrane protein</topology>
        <orientation evidence="1">Cytoplasmic side</orientation>
    </subcellularLocation>
    <subcellularLocation>
        <location evidence="12">Cell membrane</location>
    </subcellularLocation>
</comment>
<feature type="domain" description="3-deoxy-D-manno-octulosonic-acid transferase N-terminal" evidence="13">
    <location>
        <begin position="16"/>
        <end position="193"/>
    </location>
</feature>
<keyword evidence="7" id="KW-0812">Transmembrane</keyword>
<evidence type="ECO:0000256" key="1">
    <source>
        <dbReference type="ARBA" id="ARBA00004388"/>
    </source>
</evidence>
<dbReference type="GO" id="GO:0005886">
    <property type="term" value="C:plasma membrane"/>
    <property type="evidence" value="ECO:0007669"/>
    <property type="project" value="UniProtKB-SubCell"/>
</dbReference>
<evidence type="ECO:0000256" key="7">
    <source>
        <dbReference type="ARBA" id="ARBA00022968"/>
    </source>
</evidence>
<keyword evidence="6 12" id="KW-0808">Transferase</keyword>
<dbReference type="SUPFAM" id="SSF53756">
    <property type="entry name" value="UDP-Glycosyltransferase/glycogen phosphorylase"/>
    <property type="match status" value="1"/>
</dbReference>
<dbReference type="Proteomes" id="UP000623842">
    <property type="component" value="Unassembled WGS sequence"/>
</dbReference>
<dbReference type="Gene3D" id="3.40.50.11720">
    <property type="entry name" value="3-Deoxy-D-manno-octulosonic-acid transferase, N-terminal domain"/>
    <property type="match status" value="1"/>
</dbReference>
<reference evidence="14" key="2">
    <citation type="submission" date="2020-09" db="EMBL/GenBank/DDBJ databases">
        <authorList>
            <person name="Sun Q."/>
            <person name="Kim S."/>
        </authorList>
    </citation>
    <scope>NUCLEOTIDE SEQUENCE</scope>
    <source>
        <strain evidence="14">KCTC 42731</strain>
    </source>
</reference>
<dbReference type="GO" id="GO:0009244">
    <property type="term" value="P:lipopolysaccharide core region biosynthetic process"/>
    <property type="evidence" value="ECO:0007669"/>
    <property type="project" value="UniProtKB-UniRule"/>
</dbReference>
<evidence type="ECO:0000256" key="4">
    <source>
        <dbReference type="ARBA" id="ARBA00012621"/>
    </source>
</evidence>
<dbReference type="NCBIfam" id="NF004388">
    <property type="entry name" value="PRK05749.1-4"/>
    <property type="match status" value="1"/>
</dbReference>
<gene>
    <name evidence="14" type="ORF">GCM10017161_30460</name>
</gene>
<name>A0A919BNS9_9GAMM</name>
<evidence type="ECO:0000256" key="2">
    <source>
        <dbReference type="ARBA" id="ARBA00004713"/>
    </source>
</evidence>
<dbReference type="FunFam" id="3.40.50.2000:FF:000032">
    <property type="entry name" value="3-deoxy-D-manno-octulosonic acid transferase"/>
    <property type="match status" value="1"/>
</dbReference>
<dbReference type="EMBL" id="BNCK01000007">
    <property type="protein sequence ID" value="GHF99843.1"/>
    <property type="molecule type" value="Genomic_DNA"/>
</dbReference>
<dbReference type="PANTHER" id="PTHR42755">
    <property type="entry name" value="3-DEOXY-MANNO-OCTULOSONATE CYTIDYLYLTRANSFERASE"/>
    <property type="match status" value="1"/>
</dbReference>
<keyword evidence="15" id="KW-1185">Reference proteome</keyword>
<dbReference type="EC" id="2.4.99.12" evidence="4 12"/>
<dbReference type="InterPro" id="IPR039901">
    <property type="entry name" value="Kdotransferase"/>
</dbReference>
<keyword evidence="12" id="KW-1003">Cell membrane</keyword>
<proteinExistence type="inferred from homology"/>
<dbReference type="InterPro" id="IPR007507">
    <property type="entry name" value="Glycos_transf_N"/>
</dbReference>
<dbReference type="GO" id="GO:0043842">
    <property type="term" value="F:Kdo transferase activity"/>
    <property type="evidence" value="ECO:0007669"/>
    <property type="project" value="UniProtKB-EC"/>
</dbReference>
<evidence type="ECO:0000259" key="13">
    <source>
        <dbReference type="Pfam" id="PF04413"/>
    </source>
</evidence>
<dbReference type="Gene3D" id="3.40.50.2000">
    <property type="entry name" value="Glycogen Phosphorylase B"/>
    <property type="match status" value="1"/>
</dbReference>
<evidence type="ECO:0000256" key="12">
    <source>
        <dbReference type="RuleBase" id="RU365103"/>
    </source>
</evidence>
<dbReference type="Pfam" id="PF04413">
    <property type="entry name" value="Glycos_transf_N"/>
    <property type="match status" value="1"/>
</dbReference>
<evidence type="ECO:0000256" key="8">
    <source>
        <dbReference type="ARBA" id="ARBA00031445"/>
    </source>
</evidence>
<organism evidence="14 15">
    <name type="scientific">Thalassotalea marina</name>
    <dbReference type="NCBI Taxonomy" id="1673741"/>
    <lineage>
        <taxon>Bacteria</taxon>
        <taxon>Pseudomonadati</taxon>
        <taxon>Pseudomonadota</taxon>
        <taxon>Gammaproteobacteria</taxon>
        <taxon>Alteromonadales</taxon>
        <taxon>Colwelliaceae</taxon>
        <taxon>Thalassotalea</taxon>
    </lineage>
</organism>
<evidence type="ECO:0000313" key="14">
    <source>
        <dbReference type="EMBL" id="GHF99843.1"/>
    </source>
</evidence>
<accession>A0A919BNS9</accession>
<dbReference type="PANTHER" id="PTHR42755:SF1">
    <property type="entry name" value="3-DEOXY-D-MANNO-OCTULOSONIC ACID TRANSFERASE, MITOCHONDRIAL-RELATED"/>
    <property type="match status" value="1"/>
</dbReference>
<evidence type="ECO:0000256" key="10">
    <source>
        <dbReference type="PIRSR" id="PIRSR639901-1"/>
    </source>
</evidence>
<feature type="site" description="Transition state stabilizer" evidence="11">
    <location>
        <position position="190"/>
    </location>
</feature>
<evidence type="ECO:0000256" key="6">
    <source>
        <dbReference type="ARBA" id="ARBA00022679"/>
    </source>
</evidence>
<dbReference type="GO" id="GO:0009245">
    <property type="term" value="P:lipid A biosynthetic process"/>
    <property type="evidence" value="ECO:0007669"/>
    <property type="project" value="TreeGrafter"/>
</dbReference>
<evidence type="ECO:0000256" key="9">
    <source>
        <dbReference type="ARBA" id="ARBA00049183"/>
    </source>
</evidence>
<keyword evidence="12" id="KW-0472">Membrane</keyword>
<evidence type="ECO:0000256" key="5">
    <source>
        <dbReference type="ARBA" id="ARBA00019077"/>
    </source>
</evidence>
<keyword evidence="12" id="KW-0448">Lipopolysaccharide biosynthesis</keyword>
<comment type="similarity">
    <text evidence="3">Belongs to the glycosyltransferase group 1 family. Glycosyltransferase 30 subfamily.</text>
</comment>
<comment type="function">
    <text evidence="12">Involved in lipopolysaccharide (LPS) biosynthesis. Catalyzes the transfer of 3-deoxy-D-manno-octulosonate (Kdo) residue(s) from CMP-Kdo to lipid IV(A), the tetraacyldisaccharide-1,4'-bisphosphate precursor of lipid A.</text>
</comment>
<evidence type="ECO:0000313" key="15">
    <source>
        <dbReference type="Proteomes" id="UP000623842"/>
    </source>
</evidence>
<evidence type="ECO:0000256" key="11">
    <source>
        <dbReference type="PIRSR" id="PIRSR639901-2"/>
    </source>
</evidence>
<dbReference type="FunFam" id="3.40.50.11720:FF:000001">
    <property type="entry name" value="3-deoxy-D-manno-octulosonic acid transferase"/>
    <property type="match status" value="1"/>
</dbReference>
<evidence type="ECO:0000256" key="3">
    <source>
        <dbReference type="ARBA" id="ARBA00006380"/>
    </source>
</evidence>
<comment type="catalytic activity">
    <reaction evidence="9 12">
        <text>lipid IVA (E. coli) + CMP-3-deoxy-beta-D-manno-octulosonate = alpha-Kdo-(2-&gt;6)-lipid IVA (E. coli) + CMP + H(+)</text>
        <dbReference type="Rhea" id="RHEA:28066"/>
        <dbReference type="ChEBI" id="CHEBI:15378"/>
        <dbReference type="ChEBI" id="CHEBI:58603"/>
        <dbReference type="ChEBI" id="CHEBI:60364"/>
        <dbReference type="ChEBI" id="CHEBI:60377"/>
        <dbReference type="ChEBI" id="CHEBI:85987"/>
        <dbReference type="EC" id="2.4.99.12"/>
    </reaction>
</comment>
<reference evidence="14" key="1">
    <citation type="journal article" date="2014" name="Int. J. Syst. Evol. Microbiol.">
        <title>Complete genome sequence of Corynebacterium casei LMG S-19264T (=DSM 44701T), isolated from a smear-ripened cheese.</title>
        <authorList>
            <consortium name="US DOE Joint Genome Institute (JGI-PGF)"/>
            <person name="Walter F."/>
            <person name="Albersmeier A."/>
            <person name="Kalinowski J."/>
            <person name="Ruckert C."/>
        </authorList>
    </citation>
    <scope>NUCLEOTIDE SEQUENCE</scope>
    <source>
        <strain evidence="14">KCTC 42731</strain>
    </source>
</reference>
<keyword evidence="7" id="KW-0735">Signal-anchor</keyword>
<comment type="caution">
    <text evidence="14">The sequence shown here is derived from an EMBL/GenBank/DDBJ whole genome shotgun (WGS) entry which is preliminary data.</text>
</comment>
<protein>
    <recommendedName>
        <fullName evidence="5 12">3-deoxy-D-manno-octulosonic acid transferase</fullName>
        <shortName evidence="12">Kdo transferase</shortName>
        <ecNumber evidence="4 12">2.4.99.12</ecNumber>
    </recommendedName>
    <alternativeName>
        <fullName evidence="8 12">Lipid IV(A) 3-deoxy-D-manno-octulosonic acid transferase</fullName>
    </alternativeName>
</protein>
<sequence length="409" mass="45517">MALIIRSKNNPDYRKRLLERLGVLTSPMKRHGIVVHASSVGEVIALKAYINGILNQYPNIPVTLTTFTPTGSAQVQKLFGVRVQHCYLPLDVWPCTWLFLRQLQPRVLVLMETEIWPNLIAQCANRGIPMQLINGRLSDKSMKSYQKLSWLISASLQKFSEIWTQSSENQSNFLALGANTSTTNISGNLKFDIQLTDDVNNKIAALNDSLHSSHPIWLVASTHEGDETLVLDSFKELKKLQPSLLMMLVPRHPERFEQVHRLCIEHGFAVAKRSNEDSVTDTTDIWLIDTLGELLACCGIADIVTMGGSFSAIGGHNPLEPALFKKPVIVGPNMKNFSFINQQMLNHHAIIQLDSAINTPMSAQLTQAVNLLLNDKDKQQLLGAAAYKVVQMNQGASQKTVDALDKFLS</sequence>